<protein>
    <submittedName>
        <fullName evidence="1">Uncharacterized protein</fullName>
    </submittedName>
</protein>
<proteinExistence type="predicted"/>
<evidence type="ECO:0000313" key="1">
    <source>
        <dbReference type="EMBL" id="KAH3673368.1"/>
    </source>
</evidence>
<organism evidence="1 2">
    <name type="scientific">Wickerhamomyces mucosus</name>
    <dbReference type="NCBI Taxonomy" id="1378264"/>
    <lineage>
        <taxon>Eukaryota</taxon>
        <taxon>Fungi</taxon>
        <taxon>Dikarya</taxon>
        <taxon>Ascomycota</taxon>
        <taxon>Saccharomycotina</taxon>
        <taxon>Saccharomycetes</taxon>
        <taxon>Phaffomycetales</taxon>
        <taxon>Wickerhamomycetaceae</taxon>
        <taxon>Wickerhamomyces</taxon>
    </lineage>
</organism>
<evidence type="ECO:0000313" key="2">
    <source>
        <dbReference type="Proteomes" id="UP000769528"/>
    </source>
</evidence>
<sequence length="73" mass="7886">MIKKLAKIIKSRKITPTVTKTPATLALLPQKLPLDADCDLESFKSLPEVLLDIDDDGVDDGVVVFIVVPSVTP</sequence>
<accession>A0A9P8TBG1</accession>
<dbReference type="AlphaFoldDB" id="A0A9P8TBG1"/>
<name>A0A9P8TBG1_9ASCO</name>
<reference evidence="1" key="1">
    <citation type="journal article" date="2021" name="Open Biol.">
        <title>Shared evolutionary footprints suggest mitochondrial oxidative damage underlies multiple complex I losses in fungi.</title>
        <authorList>
            <person name="Schikora-Tamarit M.A."/>
            <person name="Marcet-Houben M."/>
            <person name="Nosek J."/>
            <person name="Gabaldon T."/>
        </authorList>
    </citation>
    <scope>NUCLEOTIDE SEQUENCE</scope>
    <source>
        <strain evidence="1">CBS6341</strain>
    </source>
</reference>
<keyword evidence="2" id="KW-1185">Reference proteome</keyword>
<dbReference type="Proteomes" id="UP000769528">
    <property type="component" value="Unassembled WGS sequence"/>
</dbReference>
<gene>
    <name evidence="1" type="ORF">WICMUC_003687</name>
</gene>
<comment type="caution">
    <text evidence="1">The sequence shown here is derived from an EMBL/GenBank/DDBJ whole genome shotgun (WGS) entry which is preliminary data.</text>
</comment>
<reference evidence="1" key="2">
    <citation type="submission" date="2021-01" db="EMBL/GenBank/DDBJ databases">
        <authorList>
            <person name="Schikora-Tamarit M.A."/>
        </authorList>
    </citation>
    <scope>NUCLEOTIDE SEQUENCE</scope>
    <source>
        <strain evidence="1">CBS6341</strain>
    </source>
</reference>
<dbReference type="EMBL" id="JAEUBF010001009">
    <property type="protein sequence ID" value="KAH3673368.1"/>
    <property type="molecule type" value="Genomic_DNA"/>
</dbReference>